<keyword evidence="2" id="KW-0812">Transmembrane</keyword>
<keyword evidence="2" id="KW-0472">Membrane</keyword>
<sequence length="218" mass="24649">MKFPKATDDTNGPSDDSTTSGGSETADPATSESGPRIVDRYGRPFELTTSAGDVAFKKNKTIPAKNPWAFRDGDVTTNTGDHLRRIWGKNRPHPIASKFVTHYLEPALDLFVKILWLPVAVLTWLYFHYFTVHPESPVAIPIMYAFIAGGLFFNLSVVLYIFKPYWIFGYRVVKKPRPAVNHHSARRHQDDDDDSLLNAVCGVGLDAWYDRQMWGMDD</sequence>
<feature type="region of interest" description="Disordered" evidence="1">
    <location>
        <begin position="1"/>
        <end position="38"/>
    </location>
</feature>
<dbReference type="RefSeq" id="WP_215864898.1">
    <property type="nucleotide sequence ID" value="NZ_JABELD010000193.1"/>
</dbReference>
<organism evidence="3 4">
    <name type="scientific">Acidithiobacillus concretivorus</name>
    <dbReference type="NCBI Taxonomy" id="3063952"/>
    <lineage>
        <taxon>Bacteria</taxon>
        <taxon>Pseudomonadati</taxon>
        <taxon>Pseudomonadota</taxon>
        <taxon>Acidithiobacillia</taxon>
        <taxon>Acidithiobacillales</taxon>
        <taxon>Acidithiobacillaceae</taxon>
        <taxon>Acidithiobacillus</taxon>
    </lineage>
</organism>
<dbReference type="Proteomes" id="UP001197028">
    <property type="component" value="Unassembled WGS sequence"/>
</dbReference>
<gene>
    <name evidence="3" type="ORF">HJG40_14955</name>
</gene>
<comment type="caution">
    <text evidence="3">The sequence shown here is derived from an EMBL/GenBank/DDBJ whole genome shotgun (WGS) entry which is preliminary data.</text>
</comment>
<feature type="compositionally biased region" description="Low complexity" evidence="1">
    <location>
        <begin position="9"/>
        <end position="23"/>
    </location>
</feature>
<evidence type="ECO:0000313" key="4">
    <source>
        <dbReference type="Proteomes" id="UP001197028"/>
    </source>
</evidence>
<keyword evidence="4" id="KW-1185">Reference proteome</keyword>
<feature type="transmembrane region" description="Helical" evidence="2">
    <location>
        <begin position="110"/>
        <end position="130"/>
    </location>
</feature>
<protein>
    <submittedName>
        <fullName evidence="3">Uncharacterized protein</fullName>
    </submittedName>
</protein>
<feature type="transmembrane region" description="Helical" evidence="2">
    <location>
        <begin position="142"/>
        <end position="162"/>
    </location>
</feature>
<keyword evidence="2" id="KW-1133">Transmembrane helix</keyword>
<dbReference type="EMBL" id="JABELD010000193">
    <property type="protein sequence ID" value="MBU2740048.1"/>
    <property type="molecule type" value="Genomic_DNA"/>
</dbReference>
<accession>A0ABS5ZTS7</accession>
<name>A0ABS5ZTS7_9PROT</name>
<evidence type="ECO:0000256" key="2">
    <source>
        <dbReference type="SAM" id="Phobius"/>
    </source>
</evidence>
<evidence type="ECO:0000313" key="3">
    <source>
        <dbReference type="EMBL" id="MBU2740048.1"/>
    </source>
</evidence>
<evidence type="ECO:0000256" key="1">
    <source>
        <dbReference type="SAM" id="MobiDB-lite"/>
    </source>
</evidence>
<proteinExistence type="predicted"/>
<reference evidence="3 4" key="1">
    <citation type="journal article" date="2021" name="ISME J.">
        <title>Genomic evolution of the class Acidithiobacillia: deep-branching Proteobacteria living in extreme acidic conditions.</title>
        <authorList>
            <person name="Moya-Beltran A."/>
            <person name="Beard S."/>
            <person name="Rojas-Villalobos C."/>
            <person name="Issotta F."/>
            <person name="Gallardo Y."/>
            <person name="Ulloa R."/>
            <person name="Giaveno A."/>
            <person name="Degli Esposti M."/>
            <person name="Johnson D.B."/>
            <person name="Quatrini R."/>
        </authorList>
    </citation>
    <scope>NUCLEOTIDE SEQUENCE [LARGE SCALE GENOMIC DNA]</scope>
    <source>
        <strain evidence="3 4">ATCC 19703</strain>
    </source>
</reference>